<feature type="region of interest" description="Disordered" evidence="3">
    <location>
        <begin position="47"/>
        <end position="110"/>
    </location>
</feature>
<dbReference type="InterPro" id="IPR058792">
    <property type="entry name" value="Beta-barrel_RND_2"/>
</dbReference>
<dbReference type="InterPro" id="IPR006143">
    <property type="entry name" value="RND_pump_MFP"/>
</dbReference>
<feature type="domain" description="CzcB-like alpha-helical hairpin" evidence="5">
    <location>
        <begin position="181"/>
        <end position="240"/>
    </location>
</feature>
<dbReference type="GO" id="GO:0060003">
    <property type="term" value="P:copper ion export"/>
    <property type="evidence" value="ECO:0007669"/>
    <property type="project" value="TreeGrafter"/>
</dbReference>
<evidence type="ECO:0000259" key="5">
    <source>
        <dbReference type="Pfam" id="PF25893"/>
    </source>
</evidence>
<evidence type="ECO:0000259" key="7">
    <source>
        <dbReference type="Pfam" id="PF25973"/>
    </source>
</evidence>
<dbReference type="AlphaFoldDB" id="A0A1I2B487"/>
<dbReference type="GO" id="GO:0016020">
    <property type="term" value="C:membrane"/>
    <property type="evidence" value="ECO:0007669"/>
    <property type="project" value="InterPro"/>
</dbReference>
<dbReference type="RefSeq" id="WP_092937987.1">
    <property type="nucleotide sequence ID" value="NZ_FONX01000002.1"/>
</dbReference>
<keyword evidence="4" id="KW-0472">Membrane</keyword>
<evidence type="ECO:0000259" key="8">
    <source>
        <dbReference type="Pfam" id="PF25975"/>
    </source>
</evidence>
<evidence type="ECO:0000259" key="6">
    <source>
        <dbReference type="Pfam" id="PF25954"/>
    </source>
</evidence>
<dbReference type="Gene3D" id="2.40.420.20">
    <property type="match status" value="1"/>
</dbReference>
<accession>A0A1I2B487</accession>
<dbReference type="GO" id="GO:0046914">
    <property type="term" value="F:transition metal ion binding"/>
    <property type="evidence" value="ECO:0007669"/>
    <property type="project" value="TreeGrafter"/>
</dbReference>
<keyword evidence="4" id="KW-1133">Transmembrane helix</keyword>
<dbReference type="PANTHER" id="PTHR30097">
    <property type="entry name" value="CATION EFFLUX SYSTEM PROTEIN CUSB"/>
    <property type="match status" value="1"/>
</dbReference>
<protein>
    <submittedName>
        <fullName evidence="9">Membrane fusion protein, cobalt-zinc-cadmium efflux system</fullName>
    </submittedName>
</protein>
<dbReference type="Pfam" id="PF25975">
    <property type="entry name" value="CzcB_C"/>
    <property type="match status" value="1"/>
</dbReference>
<evidence type="ECO:0000313" key="9">
    <source>
        <dbReference type="EMBL" id="SFE50984.1"/>
    </source>
</evidence>
<dbReference type="FunFam" id="2.40.30.170:FF:000010">
    <property type="entry name" value="Efflux RND transporter periplasmic adaptor subunit"/>
    <property type="match status" value="1"/>
</dbReference>
<dbReference type="Gene3D" id="2.40.30.170">
    <property type="match status" value="1"/>
</dbReference>
<proteinExistence type="inferred from homology"/>
<gene>
    <name evidence="9" type="ORF">SAMN04489711_102407</name>
</gene>
<feature type="domain" description="CzcB-like C-terminal circularly permuted SH3-like" evidence="8">
    <location>
        <begin position="370"/>
        <end position="430"/>
    </location>
</feature>
<feature type="compositionally biased region" description="Basic and acidic residues" evidence="3">
    <location>
        <begin position="56"/>
        <end position="80"/>
    </location>
</feature>
<feature type="domain" description="CusB-like beta-barrel" evidence="6">
    <location>
        <begin position="288"/>
        <end position="363"/>
    </location>
</feature>
<name>A0A1I2B487_9BURK</name>
<dbReference type="InterPro" id="IPR058647">
    <property type="entry name" value="BSH_CzcB-like"/>
</dbReference>
<dbReference type="InterPro" id="IPR058648">
    <property type="entry name" value="HH_CzcB-like"/>
</dbReference>
<feature type="transmembrane region" description="Helical" evidence="4">
    <location>
        <begin position="20"/>
        <end position="37"/>
    </location>
</feature>
<dbReference type="InterPro" id="IPR058649">
    <property type="entry name" value="CzcB_C"/>
</dbReference>
<organism evidence="9 10">
    <name type="scientific">Paracidovorax wautersii</name>
    <dbReference type="NCBI Taxonomy" id="1177982"/>
    <lineage>
        <taxon>Bacteria</taxon>
        <taxon>Pseudomonadati</taxon>
        <taxon>Pseudomonadota</taxon>
        <taxon>Betaproteobacteria</taxon>
        <taxon>Burkholderiales</taxon>
        <taxon>Comamonadaceae</taxon>
        <taxon>Paracidovorax</taxon>
    </lineage>
</organism>
<dbReference type="Pfam" id="PF25893">
    <property type="entry name" value="HH_CzcB"/>
    <property type="match status" value="1"/>
</dbReference>
<dbReference type="GO" id="GO:0022857">
    <property type="term" value="F:transmembrane transporter activity"/>
    <property type="evidence" value="ECO:0007669"/>
    <property type="project" value="InterPro"/>
</dbReference>
<dbReference type="GO" id="GO:0030288">
    <property type="term" value="C:outer membrane-bounded periplasmic space"/>
    <property type="evidence" value="ECO:0007669"/>
    <property type="project" value="TreeGrafter"/>
</dbReference>
<dbReference type="InterPro" id="IPR051909">
    <property type="entry name" value="MFP_Cation_Efflux"/>
</dbReference>
<dbReference type="NCBIfam" id="TIGR01730">
    <property type="entry name" value="RND_mfp"/>
    <property type="match status" value="1"/>
</dbReference>
<feature type="compositionally biased region" description="Basic and acidic residues" evidence="3">
    <location>
        <begin position="88"/>
        <end position="102"/>
    </location>
</feature>
<dbReference type="EMBL" id="FONX01000002">
    <property type="protein sequence ID" value="SFE50984.1"/>
    <property type="molecule type" value="Genomic_DNA"/>
</dbReference>
<dbReference type="PANTHER" id="PTHR30097:SF4">
    <property type="entry name" value="SLR6042 PROTEIN"/>
    <property type="match status" value="1"/>
</dbReference>
<sequence length="442" mass="46600">MKKILVDSGSEQKSRPRHTLAIVAILLVALIAGWLILRPAKTGGAANQPAAAEAKAPAEDGHGHGKEEQGKADHDEEGHAEGQAGEAAHGHGKEEDAGHEGGKIAFTDEQLRTSGVVVETSGPGEIETRAQLPGEIRFNEDRTAHVVPRVAGVVESVHADLGQPVKKGQVLAVISSVALSEQRSELMAAQKRLALAKTTADRERRLFEDKISAQQDFLQAEQAQREAEIAVANASQKLKALGATPAAGSLARYELRAPFDGMVVEKHIALGESVKEDANVFTLSDLSTVWAQINVTATNLALVRVGESALIKATGFQREATGKVSYVGSLIGEQTRAATARVTLPNPEMAWRPGLFVTVELVADKAQAPVTVTADAIQTVENQPTVYVKVPGGFEPRAVKTGRAGPQRVEILEGLAAGTDYAAKGSFAVKAQQGKGSSGHEH</sequence>
<comment type="similarity">
    <text evidence="1">Belongs to the membrane fusion protein (MFP) (TC 8.A.1) family.</text>
</comment>
<dbReference type="Pfam" id="PF25954">
    <property type="entry name" value="Beta-barrel_RND_2"/>
    <property type="match status" value="1"/>
</dbReference>
<evidence type="ECO:0000256" key="2">
    <source>
        <dbReference type="ARBA" id="ARBA00022448"/>
    </source>
</evidence>
<evidence type="ECO:0000256" key="3">
    <source>
        <dbReference type="SAM" id="MobiDB-lite"/>
    </source>
</evidence>
<dbReference type="GO" id="GO:0015679">
    <property type="term" value="P:plasma membrane copper ion transport"/>
    <property type="evidence" value="ECO:0007669"/>
    <property type="project" value="TreeGrafter"/>
</dbReference>
<dbReference type="SUPFAM" id="SSF111369">
    <property type="entry name" value="HlyD-like secretion proteins"/>
    <property type="match status" value="1"/>
</dbReference>
<evidence type="ECO:0000256" key="1">
    <source>
        <dbReference type="ARBA" id="ARBA00009477"/>
    </source>
</evidence>
<keyword evidence="4" id="KW-0812">Transmembrane</keyword>
<dbReference type="Pfam" id="PF25973">
    <property type="entry name" value="BSH_CzcB"/>
    <property type="match status" value="1"/>
</dbReference>
<feature type="domain" description="CzcB-like barrel-sandwich hybrid" evidence="7">
    <location>
        <begin position="142"/>
        <end position="285"/>
    </location>
</feature>
<dbReference type="STRING" id="1177982.SAMN04489711_102407"/>
<dbReference type="Gene3D" id="1.10.287.470">
    <property type="entry name" value="Helix hairpin bin"/>
    <property type="match status" value="1"/>
</dbReference>
<dbReference type="Gene3D" id="2.40.50.100">
    <property type="match status" value="1"/>
</dbReference>
<evidence type="ECO:0000313" key="10">
    <source>
        <dbReference type="Proteomes" id="UP000199119"/>
    </source>
</evidence>
<dbReference type="Proteomes" id="UP000199119">
    <property type="component" value="Unassembled WGS sequence"/>
</dbReference>
<evidence type="ECO:0000256" key="4">
    <source>
        <dbReference type="SAM" id="Phobius"/>
    </source>
</evidence>
<dbReference type="OrthoDB" id="9768185at2"/>
<keyword evidence="2" id="KW-0813">Transport</keyword>
<reference evidence="10" key="1">
    <citation type="submission" date="2016-10" db="EMBL/GenBank/DDBJ databases">
        <authorList>
            <person name="Varghese N."/>
            <person name="Submissions S."/>
        </authorList>
    </citation>
    <scope>NUCLEOTIDE SEQUENCE [LARGE SCALE GENOMIC DNA]</scope>
    <source>
        <strain evidence="10">DSM 27981</strain>
    </source>
</reference>
<keyword evidence="10" id="KW-1185">Reference proteome</keyword>